<feature type="chain" id="PRO_5040292086" evidence="2">
    <location>
        <begin position="18"/>
        <end position="148"/>
    </location>
</feature>
<protein>
    <submittedName>
        <fullName evidence="3">Uncharacterized protein</fullName>
    </submittedName>
</protein>
<name>A0A9Q9EQ50_9PEZI</name>
<feature type="region of interest" description="Disordered" evidence="1">
    <location>
        <begin position="27"/>
        <end position="67"/>
    </location>
</feature>
<accession>A0A9Q9EQ50</accession>
<gene>
    <name evidence="3" type="ORF">Slin15195_G117130</name>
</gene>
<dbReference type="Proteomes" id="UP001056384">
    <property type="component" value="Chromosome 11"/>
</dbReference>
<evidence type="ECO:0000313" key="4">
    <source>
        <dbReference type="Proteomes" id="UP001056384"/>
    </source>
</evidence>
<evidence type="ECO:0000256" key="2">
    <source>
        <dbReference type="SAM" id="SignalP"/>
    </source>
</evidence>
<feature type="signal peptide" evidence="2">
    <location>
        <begin position="1"/>
        <end position="17"/>
    </location>
</feature>
<feature type="compositionally biased region" description="Low complexity" evidence="1">
    <location>
        <begin position="27"/>
        <end position="62"/>
    </location>
</feature>
<dbReference type="EMBL" id="CP099428">
    <property type="protein sequence ID" value="USW58394.1"/>
    <property type="molecule type" value="Genomic_DNA"/>
</dbReference>
<proteinExistence type="predicted"/>
<sequence length="148" mass="16204">MQLTTTLTLLFTSLALAAPQFGDFGRGNNNNNWPSNNNNNGWPNNNNNHNNNNHNNNGWQNDNRPDGNQEGFYQDGCGCTSNGNFDHSLGRAACDDLTSQYPNLYYDENSGGCRDSDGRGVEGNGYRRACQRQAGPNAVVDSTCGNDY</sequence>
<organism evidence="3 4">
    <name type="scientific">Septoria linicola</name>
    <dbReference type="NCBI Taxonomy" id="215465"/>
    <lineage>
        <taxon>Eukaryota</taxon>
        <taxon>Fungi</taxon>
        <taxon>Dikarya</taxon>
        <taxon>Ascomycota</taxon>
        <taxon>Pezizomycotina</taxon>
        <taxon>Dothideomycetes</taxon>
        <taxon>Dothideomycetidae</taxon>
        <taxon>Mycosphaerellales</taxon>
        <taxon>Mycosphaerellaceae</taxon>
        <taxon>Septoria</taxon>
    </lineage>
</organism>
<evidence type="ECO:0000256" key="1">
    <source>
        <dbReference type="SAM" id="MobiDB-lite"/>
    </source>
</evidence>
<keyword evidence="4" id="KW-1185">Reference proteome</keyword>
<evidence type="ECO:0000313" key="3">
    <source>
        <dbReference type="EMBL" id="USW58394.1"/>
    </source>
</evidence>
<dbReference type="AlphaFoldDB" id="A0A9Q9EQ50"/>
<reference evidence="3" key="1">
    <citation type="submission" date="2022-06" db="EMBL/GenBank/DDBJ databases">
        <title>Complete genome sequences of two strains of the flax pathogen Septoria linicola.</title>
        <authorList>
            <person name="Lapalu N."/>
            <person name="Simon A."/>
            <person name="Demenou B."/>
            <person name="Paumier D."/>
            <person name="Guillot M.-P."/>
            <person name="Gout L."/>
            <person name="Valade R."/>
        </authorList>
    </citation>
    <scope>NUCLEOTIDE SEQUENCE</scope>
    <source>
        <strain evidence="3">SE15195</strain>
    </source>
</reference>
<keyword evidence="2" id="KW-0732">Signal</keyword>